<keyword evidence="8" id="KW-0808">Transferase</keyword>
<dbReference type="CDD" id="cd00609">
    <property type="entry name" value="AAT_like"/>
    <property type="match status" value="1"/>
</dbReference>
<sequence length="456" mass="49249">MTTWIPDLSRFPGPVYRGIVAALAHDIDTGRLPAGSQLPPHRLLADLLGVNVSTVTRAYKEAASRHLIGGEHGRGTYVLGHADSLNLFALADRGRLIDLSTNTPAYPQHDDDLQQALAALLARGDAGLLLHYQSNLAWQQQRLAAARWLALRGMPASAERIILCGGAQHAVASALALHSRRGDTILVEALTYPGMMAIARQLGLQLHPLAMDAAGVRPDALDAALSQRIGRIAVLMPTLHNPTTITMPSGRRRAIAEVLSRHDALLIEEDVYGQLPTDAPPPVATLLPQQVIYVTSLSKSVAPGLRFGILHDPNASRQTLDDALHNTSWLVSPLAAQLACNWINDGTAERRLHWQRQELAARQEIARNALAPLTGQGIHFDLPDASPHGWLRLPAGRDAEQTQQQLRQQGIACSAGYLFTVQRHTPCNALRISIGAANGRDDLARAMLLLQAQLAG</sequence>
<keyword evidence="5" id="KW-0238">DNA-binding</keyword>
<keyword evidence="9" id="KW-1185">Reference proteome</keyword>
<dbReference type="InterPro" id="IPR015424">
    <property type="entry name" value="PyrdxlP-dep_Trfase"/>
</dbReference>
<dbReference type="Gene3D" id="3.90.1150.10">
    <property type="entry name" value="Aspartate Aminotransferase, domain 1"/>
    <property type="match status" value="1"/>
</dbReference>
<evidence type="ECO:0000259" key="7">
    <source>
        <dbReference type="PROSITE" id="PS50949"/>
    </source>
</evidence>
<evidence type="ECO:0000256" key="3">
    <source>
        <dbReference type="ARBA" id="ARBA00022898"/>
    </source>
</evidence>
<reference evidence="8 9" key="1">
    <citation type="submission" date="2020-10" db="EMBL/GenBank/DDBJ databases">
        <title>The genome sequence of Chitinilyticum litopenaei 4Y14.</title>
        <authorList>
            <person name="Liu Y."/>
        </authorList>
    </citation>
    <scope>NUCLEOTIDE SEQUENCE [LARGE SCALE GENOMIC DNA]</scope>
    <source>
        <strain evidence="8 9">4Y14</strain>
    </source>
</reference>
<comment type="caution">
    <text evidence="8">The sequence shown here is derived from an EMBL/GenBank/DDBJ whole genome shotgun (WGS) entry which is preliminary data.</text>
</comment>
<dbReference type="PANTHER" id="PTHR46577">
    <property type="entry name" value="HTH-TYPE TRANSCRIPTIONAL REGULATORY PROTEIN GABR"/>
    <property type="match status" value="1"/>
</dbReference>
<evidence type="ECO:0000256" key="4">
    <source>
        <dbReference type="ARBA" id="ARBA00023015"/>
    </source>
</evidence>
<keyword evidence="6" id="KW-0804">Transcription</keyword>
<dbReference type="Pfam" id="PF00392">
    <property type="entry name" value="GntR"/>
    <property type="match status" value="1"/>
</dbReference>
<dbReference type="SUPFAM" id="SSF53383">
    <property type="entry name" value="PLP-dependent transferases"/>
    <property type="match status" value="1"/>
</dbReference>
<dbReference type="InterPro" id="IPR015421">
    <property type="entry name" value="PyrdxlP-dep_Trfase_major"/>
</dbReference>
<dbReference type="EMBL" id="JADFUA010000007">
    <property type="protein sequence ID" value="MBE9610177.1"/>
    <property type="molecule type" value="Genomic_DNA"/>
</dbReference>
<keyword evidence="3" id="KW-0663">Pyridoxal phosphate</keyword>
<dbReference type="SUPFAM" id="SSF46785">
    <property type="entry name" value="Winged helix' DNA-binding domain"/>
    <property type="match status" value="1"/>
</dbReference>
<feature type="domain" description="HTH gntR-type" evidence="7">
    <location>
        <begin position="13"/>
        <end position="81"/>
    </location>
</feature>
<evidence type="ECO:0000256" key="2">
    <source>
        <dbReference type="ARBA" id="ARBA00021531"/>
    </source>
</evidence>
<dbReference type="RefSeq" id="WP_194116698.1">
    <property type="nucleotide sequence ID" value="NZ_JADFUA010000007.1"/>
</dbReference>
<evidence type="ECO:0000256" key="5">
    <source>
        <dbReference type="ARBA" id="ARBA00023125"/>
    </source>
</evidence>
<dbReference type="PANTHER" id="PTHR46577:SF1">
    <property type="entry name" value="HTH-TYPE TRANSCRIPTIONAL REGULATORY PROTEIN GABR"/>
    <property type="match status" value="1"/>
</dbReference>
<dbReference type="PROSITE" id="PS50949">
    <property type="entry name" value="HTH_GNTR"/>
    <property type="match status" value="1"/>
</dbReference>
<proteinExistence type="inferred from homology"/>
<dbReference type="Gene3D" id="1.10.10.10">
    <property type="entry name" value="Winged helix-like DNA-binding domain superfamily/Winged helix DNA-binding domain"/>
    <property type="match status" value="1"/>
</dbReference>
<dbReference type="GO" id="GO:0030170">
    <property type="term" value="F:pyridoxal phosphate binding"/>
    <property type="evidence" value="ECO:0007669"/>
    <property type="project" value="InterPro"/>
</dbReference>
<dbReference type="AlphaFoldDB" id="A0A8J7K2L1"/>
<dbReference type="InterPro" id="IPR051446">
    <property type="entry name" value="HTH_trans_reg/aminotransferase"/>
</dbReference>
<dbReference type="InterPro" id="IPR004839">
    <property type="entry name" value="Aminotransferase_I/II_large"/>
</dbReference>
<comment type="similarity">
    <text evidence="1">In the C-terminal section; belongs to the class-I pyridoxal-phosphate-dependent aminotransferase family.</text>
</comment>
<name>A0A8J7K2L1_9NEIS</name>
<gene>
    <name evidence="8" type="ORF">INR99_12575</name>
</gene>
<dbReference type="Gene3D" id="3.40.640.10">
    <property type="entry name" value="Type I PLP-dependent aspartate aminotransferase-like (Major domain)"/>
    <property type="match status" value="1"/>
</dbReference>
<dbReference type="Pfam" id="PF00155">
    <property type="entry name" value="Aminotran_1_2"/>
    <property type="match status" value="1"/>
</dbReference>
<keyword evidence="4" id="KW-0805">Transcription regulation</keyword>
<evidence type="ECO:0000313" key="9">
    <source>
        <dbReference type="Proteomes" id="UP000604481"/>
    </source>
</evidence>
<dbReference type="GO" id="GO:0008483">
    <property type="term" value="F:transaminase activity"/>
    <property type="evidence" value="ECO:0007669"/>
    <property type="project" value="UniProtKB-KW"/>
</dbReference>
<accession>A0A8J7K2L1</accession>
<dbReference type="InterPro" id="IPR036390">
    <property type="entry name" value="WH_DNA-bd_sf"/>
</dbReference>
<dbReference type="InterPro" id="IPR036388">
    <property type="entry name" value="WH-like_DNA-bd_sf"/>
</dbReference>
<dbReference type="InterPro" id="IPR000524">
    <property type="entry name" value="Tscrpt_reg_HTH_GntR"/>
</dbReference>
<dbReference type="InterPro" id="IPR015422">
    <property type="entry name" value="PyrdxlP-dep_Trfase_small"/>
</dbReference>
<protein>
    <recommendedName>
        <fullName evidence="2">Putative 8-amino-7-oxononanoate synthase</fullName>
    </recommendedName>
</protein>
<dbReference type="SMART" id="SM00345">
    <property type="entry name" value="HTH_GNTR"/>
    <property type="match status" value="1"/>
</dbReference>
<organism evidence="8 9">
    <name type="scientific">Chitinilyticum piscinae</name>
    <dbReference type="NCBI Taxonomy" id="2866724"/>
    <lineage>
        <taxon>Bacteria</taxon>
        <taxon>Pseudomonadati</taxon>
        <taxon>Pseudomonadota</taxon>
        <taxon>Betaproteobacteria</taxon>
        <taxon>Neisseriales</taxon>
        <taxon>Chitinibacteraceae</taxon>
        <taxon>Chitinilyticum</taxon>
    </lineage>
</organism>
<evidence type="ECO:0000256" key="1">
    <source>
        <dbReference type="ARBA" id="ARBA00005384"/>
    </source>
</evidence>
<keyword evidence="8" id="KW-0032">Aminotransferase</keyword>
<dbReference type="Proteomes" id="UP000604481">
    <property type="component" value="Unassembled WGS sequence"/>
</dbReference>
<dbReference type="GO" id="GO:0003677">
    <property type="term" value="F:DNA binding"/>
    <property type="evidence" value="ECO:0007669"/>
    <property type="project" value="UniProtKB-KW"/>
</dbReference>
<dbReference type="GO" id="GO:0003700">
    <property type="term" value="F:DNA-binding transcription factor activity"/>
    <property type="evidence" value="ECO:0007669"/>
    <property type="project" value="InterPro"/>
</dbReference>
<dbReference type="CDD" id="cd07377">
    <property type="entry name" value="WHTH_GntR"/>
    <property type="match status" value="1"/>
</dbReference>
<evidence type="ECO:0000313" key="8">
    <source>
        <dbReference type="EMBL" id="MBE9610177.1"/>
    </source>
</evidence>
<evidence type="ECO:0000256" key="6">
    <source>
        <dbReference type="ARBA" id="ARBA00023163"/>
    </source>
</evidence>